<evidence type="ECO:0000256" key="9">
    <source>
        <dbReference type="ARBA" id="ARBA00023264"/>
    </source>
</evidence>
<evidence type="ECO:0000313" key="12">
    <source>
        <dbReference type="Proteomes" id="UP000823960"/>
    </source>
</evidence>
<reference evidence="11" key="1">
    <citation type="submission" date="2020-10" db="EMBL/GenBank/DDBJ databases">
        <authorList>
            <person name="Gilroy R."/>
        </authorList>
    </citation>
    <scope>NUCLEOTIDE SEQUENCE</scope>
    <source>
        <strain evidence="11">1370</strain>
    </source>
</reference>
<keyword evidence="11" id="KW-0012">Acyltransferase</keyword>
<accession>A0A9D1NRK4</accession>
<comment type="similarity">
    <text evidence="10">Belongs to the PlsY family.</text>
</comment>
<gene>
    <name evidence="10" type="primary">plsY</name>
    <name evidence="11" type="ORF">IAD28_06330</name>
</gene>
<dbReference type="GO" id="GO:0008654">
    <property type="term" value="P:phospholipid biosynthetic process"/>
    <property type="evidence" value="ECO:0007669"/>
    <property type="project" value="UniProtKB-UniRule"/>
</dbReference>
<dbReference type="EMBL" id="DVOL01000092">
    <property type="protein sequence ID" value="HIV11288.1"/>
    <property type="molecule type" value="Genomic_DNA"/>
</dbReference>
<dbReference type="GO" id="GO:0005886">
    <property type="term" value="C:plasma membrane"/>
    <property type="evidence" value="ECO:0007669"/>
    <property type="project" value="UniProtKB-SubCell"/>
</dbReference>
<keyword evidence="2 10" id="KW-0444">Lipid biosynthesis</keyword>
<evidence type="ECO:0000256" key="4">
    <source>
        <dbReference type="ARBA" id="ARBA00022692"/>
    </source>
</evidence>
<proteinExistence type="inferred from homology"/>
<evidence type="ECO:0000256" key="1">
    <source>
        <dbReference type="ARBA" id="ARBA00022475"/>
    </source>
</evidence>
<feature type="transmembrane region" description="Helical" evidence="10">
    <location>
        <begin position="151"/>
        <end position="170"/>
    </location>
</feature>
<keyword evidence="6 10" id="KW-0443">Lipid metabolism</keyword>
<feature type="transmembrane region" description="Helical" evidence="10">
    <location>
        <begin position="91"/>
        <end position="112"/>
    </location>
</feature>
<dbReference type="GO" id="GO:0043772">
    <property type="term" value="F:acyl-phosphate glycerol-3-phosphate acyltransferase activity"/>
    <property type="evidence" value="ECO:0007669"/>
    <property type="project" value="UniProtKB-UniRule"/>
</dbReference>
<feature type="transmembrane region" description="Helical" evidence="10">
    <location>
        <begin position="50"/>
        <end position="71"/>
    </location>
</feature>
<evidence type="ECO:0000256" key="5">
    <source>
        <dbReference type="ARBA" id="ARBA00022989"/>
    </source>
</evidence>
<keyword evidence="3 10" id="KW-0808">Transferase</keyword>
<evidence type="ECO:0000256" key="8">
    <source>
        <dbReference type="ARBA" id="ARBA00023209"/>
    </source>
</evidence>
<feature type="transmembrane region" description="Helical" evidence="10">
    <location>
        <begin position="6"/>
        <end position="29"/>
    </location>
</feature>
<keyword evidence="9 10" id="KW-1208">Phospholipid metabolism</keyword>
<dbReference type="Pfam" id="PF02660">
    <property type="entry name" value="G3P_acyltransf"/>
    <property type="match status" value="1"/>
</dbReference>
<dbReference type="InterPro" id="IPR003811">
    <property type="entry name" value="G3P_acylTferase_PlsY"/>
</dbReference>
<dbReference type="HAMAP" id="MF_01043">
    <property type="entry name" value="PlsY"/>
    <property type="match status" value="1"/>
</dbReference>
<protein>
    <recommendedName>
        <fullName evidence="10">Glycerol-3-phosphate acyltransferase</fullName>
    </recommendedName>
    <alternativeName>
        <fullName evidence="10">Acyl-PO4 G3P acyltransferase</fullName>
    </alternativeName>
    <alternativeName>
        <fullName evidence="10">Acyl-phosphate--glycerol-3-phosphate acyltransferase</fullName>
    </alternativeName>
    <alternativeName>
        <fullName evidence="10">G3P acyltransferase</fullName>
        <shortName evidence="10">GPAT</shortName>
        <ecNumber evidence="10">2.3.1.275</ecNumber>
    </alternativeName>
    <alternativeName>
        <fullName evidence="10">Lysophosphatidic acid synthase</fullName>
        <shortName evidence="10">LPA synthase</shortName>
    </alternativeName>
</protein>
<keyword evidence="5 10" id="KW-1133">Transmembrane helix</keyword>
<dbReference type="EC" id="2.3.1.275" evidence="10"/>
<reference evidence="11" key="2">
    <citation type="journal article" date="2021" name="PeerJ">
        <title>Extensive microbial diversity within the chicken gut microbiome revealed by metagenomics and culture.</title>
        <authorList>
            <person name="Gilroy R."/>
            <person name="Ravi A."/>
            <person name="Getino M."/>
            <person name="Pursley I."/>
            <person name="Horton D.L."/>
            <person name="Alikhan N.F."/>
            <person name="Baker D."/>
            <person name="Gharbi K."/>
            <person name="Hall N."/>
            <person name="Watson M."/>
            <person name="Adriaenssens E.M."/>
            <person name="Foster-Nyarko E."/>
            <person name="Jarju S."/>
            <person name="Secka A."/>
            <person name="Antonio M."/>
            <person name="Oren A."/>
            <person name="Chaudhuri R.R."/>
            <person name="La Ragione R."/>
            <person name="Hildebrand F."/>
            <person name="Pallen M.J."/>
        </authorList>
    </citation>
    <scope>NUCLEOTIDE SEQUENCE</scope>
    <source>
        <strain evidence="11">1370</strain>
    </source>
</reference>
<dbReference type="PANTHER" id="PTHR30309:SF0">
    <property type="entry name" value="GLYCEROL-3-PHOSPHATE ACYLTRANSFERASE-RELATED"/>
    <property type="match status" value="1"/>
</dbReference>
<dbReference type="Proteomes" id="UP000823960">
    <property type="component" value="Unassembled WGS sequence"/>
</dbReference>
<comment type="subcellular location">
    <subcellularLocation>
        <location evidence="10">Cell membrane</location>
        <topology evidence="10">Multi-pass membrane protein</topology>
    </subcellularLocation>
</comment>
<feature type="transmembrane region" description="Helical" evidence="10">
    <location>
        <begin position="182"/>
        <end position="200"/>
    </location>
</feature>
<comment type="caution">
    <text evidence="11">The sequence shown here is derived from an EMBL/GenBank/DDBJ whole genome shotgun (WGS) entry which is preliminary data.</text>
</comment>
<dbReference type="PANTHER" id="PTHR30309">
    <property type="entry name" value="INNER MEMBRANE PROTEIN YGIH"/>
    <property type="match status" value="1"/>
</dbReference>
<evidence type="ECO:0000256" key="10">
    <source>
        <dbReference type="HAMAP-Rule" id="MF_01043"/>
    </source>
</evidence>
<organism evidence="11 12">
    <name type="scientific">Candidatus Faeciplasma avium</name>
    <dbReference type="NCBI Taxonomy" id="2840798"/>
    <lineage>
        <taxon>Bacteria</taxon>
        <taxon>Bacillati</taxon>
        <taxon>Bacillota</taxon>
        <taxon>Clostridia</taxon>
        <taxon>Eubacteriales</taxon>
        <taxon>Oscillospiraceae</taxon>
        <taxon>Oscillospiraceae incertae sedis</taxon>
        <taxon>Candidatus Faeciplasma</taxon>
    </lineage>
</organism>
<evidence type="ECO:0000256" key="2">
    <source>
        <dbReference type="ARBA" id="ARBA00022516"/>
    </source>
</evidence>
<evidence type="ECO:0000256" key="3">
    <source>
        <dbReference type="ARBA" id="ARBA00022679"/>
    </source>
</evidence>
<name>A0A9D1NRK4_9FIRM</name>
<evidence type="ECO:0000313" key="11">
    <source>
        <dbReference type="EMBL" id="HIV11288.1"/>
    </source>
</evidence>
<feature type="transmembrane region" description="Helical" evidence="10">
    <location>
        <begin position="119"/>
        <end position="145"/>
    </location>
</feature>
<evidence type="ECO:0000256" key="6">
    <source>
        <dbReference type="ARBA" id="ARBA00023098"/>
    </source>
</evidence>
<dbReference type="AlphaFoldDB" id="A0A9D1NRK4"/>
<comment type="pathway">
    <text evidence="10">Lipid metabolism; phospholipid metabolism.</text>
</comment>
<keyword evidence="4 10" id="KW-0812">Transmembrane</keyword>
<keyword evidence="8 10" id="KW-0594">Phospholipid biosynthesis</keyword>
<keyword evidence="1 10" id="KW-1003">Cell membrane</keyword>
<comment type="catalytic activity">
    <reaction evidence="10">
        <text>an acyl phosphate + sn-glycerol 3-phosphate = a 1-acyl-sn-glycero-3-phosphate + phosphate</text>
        <dbReference type="Rhea" id="RHEA:34075"/>
        <dbReference type="ChEBI" id="CHEBI:43474"/>
        <dbReference type="ChEBI" id="CHEBI:57597"/>
        <dbReference type="ChEBI" id="CHEBI:57970"/>
        <dbReference type="ChEBI" id="CHEBI:59918"/>
        <dbReference type="EC" id="2.3.1.275"/>
    </reaction>
</comment>
<comment type="subunit">
    <text evidence="10">Probably interacts with PlsX.</text>
</comment>
<keyword evidence="7 10" id="KW-0472">Membrane</keyword>
<dbReference type="SMART" id="SM01207">
    <property type="entry name" value="G3P_acyltransf"/>
    <property type="match status" value="1"/>
</dbReference>
<comment type="function">
    <text evidence="10">Catalyzes the transfer of an acyl group from acyl-phosphate (acyl-PO(4)) to glycerol-3-phosphate (G3P) to form lysophosphatidic acid (LPA). This enzyme utilizes acyl-phosphate as fatty acyl donor, but not acyl-CoA or acyl-ACP.</text>
</comment>
<evidence type="ECO:0000256" key="7">
    <source>
        <dbReference type="ARBA" id="ARBA00023136"/>
    </source>
</evidence>
<sequence>MYYLALAAVSVVAYIIGSLNSAIISVYLIKKCDIRQYGSNNAGLTNVYRCFGAGCAAVTLVIDLAKGFAVVFGTRLALFWSGMFSAEEYNPVTACLIASLFAVMGHVFPVFYRFKGGKGILVAACCALAIYPVIFLWGVIVMAAVVGITRYISLGSICCCIGYPAFIYFAELLNGSIGDSTWLHMLLAGIIGLLCLLRHISNIKRLVEHTERKFTLKKEGEE</sequence>